<protein>
    <recommendedName>
        <fullName evidence="1">DUF4422 domain-containing protein</fullName>
    </recommendedName>
</protein>
<keyword evidence="3" id="KW-1185">Reference proteome</keyword>
<dbReference type="Proteomes" id="UP000184275">
    <property type="component" value="Unassembled WGS sequence"/>
</dbReference>
<evidence type="ECO:0000259" key="1">
    <source>
        <dbReference type="Pfam" id="PF14393"/>
    </source>
</evidence>
<dbReference type="EMBL" id="FRAW01000001">
    <property type="protein sequence ID" value="SHK11059.1"/>
    <property type="molecule type" value="Genomic_DNA"/>
</dbReference>
<dbReference type="RefSeq" id="WP_073301712.1">
    <property type="nucleotide sequence ID" value="NZ_FRAW01000001.1"/>
</dbReference>
<sequence length="285" mass="34108">MTSTNIKILVCCHKADIKASQEPYLPIHVGKALSNQELCIQADNEGDNISHKNPSYCELTGMYWAWKNLKNVDIIGLCHYRRYFDFHNQCRKSFPQTIVSSENFDKINLSIPQDIIEKVQKGFVVTAKPYPHWRFLVDEYCFNHVSDDLRVLESILKTSQPQEIKDAYFKIMYQSHSLRHYNMFLMNWKEFNDYSTWLFDILQKVEAQTDIEHYNPVQKRIYGYLAERLLNVWIEAYHKPIIEKPIIWFSNSADIFSHYSYLKFKFRCWINDFAFWLIKPRKAIF</sequence>
<gene>
    <name evidence="2" type="ORF">SAMN05720469_101101</name>
</gene>
<feature type="domain" description="DUF4422" evidence="1">
    <location>
        <begin position="7"/>
        <end position="236"/>
    </location>
</feature>
<organism evidence="2 3">
    <name type="scientific">Fibrobacter intestinalis</name>
    <dbReference type="NCBI Taxonomy" id="28122"/>
    <lineage>
        <taxon>Bacteria</taxon>
        <taxon>Pseudomonadati</taxon>
        <taxon>Fibrobacterota</taxon>
        <taxon>Fibrobacteria</taxon>
        <taxon>Fibrobacterales</taxon>
        <taxon>Fibrobacteraceae</taxon>
        <taxon>Fibrobacter</taxon>
    </lineage>
</organism>
<dbReference type="AlphaFoldDB" id="A0A1M6PSW9"/>
<dbReference type="Pfam" id="PF14393">
    <property type="entry name" value="DUF4422"/>
    <property type="match status" value="1"/>
</dbReference>
<evidence type="ECO:0000313" key="3">
    <source>
        <dbReference type="Proteomes" id="UP000184275"/>
    </source>
</evidence>
<name>A0A1M6PSW9_9BACT</name>
<dbReference type="InterPro" id="IPR025536">
    <property type="entry name" value="DUF4422"/>
</dbReference>
<accession>A0A1M6PSW9</accession>
<proteinExistence type="predicted"/>
<reference evidence="3" key="1">
    <citation type="submission" date="2016-11" db="EMBL/GenBank/DDBJ databases">
        <authorList>
            <person name="Varghese N."/>
            <person name="Submissions S."/>
        </authorList>
    </citation>
    <scope>NUCLEOTIDE SEQUENCE [LARGE SCALE GENOMIC DNA]</scope>
    <source>
        <strain evidence="3">UWOS</strain>
    </source>
</reference>
<evidence type="ECO:0000313" key="2">
    <source>
        <dbReference type="EMBL" id="SHK11059.1"/>
    </source>
</evidence>